<dbReference type="EMBL" id="AP024814">
    <property type="protein sequence ID" value="BCZ17164.1"/>
    <property type="molecule type" value="Genomic_DNA"/>
</dbReference>
<evidence type="ECO:0000313" key="3">
    <source>
        <dbReference type="Proteomes" id="UP000826775"/>
    </source>
</evidence>
<feature type="domain" description="PAS" evidence="1">
    <location>
        <begin position="29"/>
        <end position="76"/>
    </location>
</feature>
<dbReference type="SUPFAM" id="SSF55785">
    <property type="entry name" value="PYP-like sensor domain (PAS domain)"/>
    <property type="match status" value="1"/>
</dbReference>
<dbReference type="InterPro" id="IPR035965">
    <property type="entry name" value="PAS-like_dom_sf"/>
</dbReference>
<dbReference type="Gene3D" id="3.30.450.20">
    <property type="entry name" value="PAS domain"/>
    <property type="match status" value="1"/>
</dbReference>
<gene>
    <name evidence="2" type="ORF">NHP190003_04460</name>
</gene>
<evidence type="ECO:0000313" key="2">
    <source>
        <dbReference type="EMBL" id="BCZ17164.1"/>
    </source>
</evidence>
<name>A0ABN6I3V8_9HELI</name>
<dbReference type="Proteomes" id="UP000826775">
    <property type="component" value="Chromosome"/>
</dbReference>
<protein>
    <recommendedName>
        <fullName evidence="1">PAS domain-containing protein</fullName>
    </recommendedName>
</protein>
<dbReference type="InterPro" id="IPR000014">
    <property type="entry name" value="PAS"/>
</dbReference>
<proteinExistence type="predicted"/>
<sequence length="120" mass="13953">MFFSSSTNPKTKDKEHTECTEKINALTEKNRELRAVYNALDHSLAIIEFDTEGKILNANDNFLKIIGYTLEEIRGKHHSMLCDPKLVSSNSYSDFWHKLRSGQFQQKTFKRIKKGARRCI</sequence>
<accession>A0ABN6I3V8</accession>
<keyword evidence="3" id="KW-1185">Reference proteome</keyword>
<reference evidence="2 3" key="1">
    <citation type="submission" date="2021-07" db="EMBL/GenBank/DDBJ databases">
        <title>Novel Helicobacter sp. Isolated from a dog.</title>
        <authorList>
            <person name="Rimbara E."/>
            <person name="Suzuki M."/>
        </authorList>
    </citation>
    <scope>NUCLEOTIDE SEQUENCE [LARGE SCALE GENOMIC DNA]</scope>
    <source>
        <strain evidence="3">NHP19-003</strain>
    </source>
</reference>
<dbReference type="RefSeq" id="WP_260320637.1">
    <property type="nucleotide sequence ID" value="NZ_AP024814.1"/>
</dbReference>
<dbReference type="Pfam" id="PF13426">
    <property type="entry name" value="PAS_9"/>
    <property type="match status" value="1"/>
</dbReference>
<dbReference type="CDD" id="cd00130">
    <property type="entry name" value="PAS"/>
    <property type="match status" value="1"/>
</dbReference>
<organism evidence="2 3">
    <name type="scientific">Helicobacter gastrocanis</name>
    <dbReference type="NCBI Taxonomy" id="2849641"/>
    <lineage>
        <taxon>Bacteria</taxon>
        <taxon>Pseudomonadati</taxon>
        <taxon>Campylobacterota</taxon>
        <taxon>Epsilonproteobacteria</taxon>
        <taxon>Campylobacterales</taxon>
        <taxon>Helicobacteraceae</taxon>
        <taxon>Helicobacter</taxon>
    </lineage>
</organism>
<dbReference type="NCBIfam" id="TIGR00229">
    <property type="entry name" value="sensory_box"/>
    <property type="match status" value="1"/>
</dbReference>
<evidence type="ECO:0000259" key="1">
    <source>
        <dbReference type="PROSITE" id="PS50112"/>
    </source>
</evidence>
<dbReference type="PROSITE" id="PS50112">
    <property type="entry name" value="PAS"/>
    <property type="match status" value="1"/>
</dbReference>